<comment type="caution">
    <text evidence="1">The sequence shown here is derived from an EMBL/GenBank/DDBJ whole genome shotgun (WGS) entry which is preliminary data.</text>
</comment>
<proteinExistence type="predicted"/>
<name>X1HUR5_9ZZZZ</name>
<accession>X1HUR5</accession>
<sequence>MAKPKAAAVDTEEGCLVLTEGDVADDVPAFLNSQSLRVSDQVTGISSTVEDVKAFRVTQDDGDSLPAEQVRVFLKAKHDWELVAPEYFGEFS</sequence>
<protein>
    <submittedName>
        <fullName evidence="1">Uncharacterized protein</fullName>
    </submittedName>
</protein>
<evidence type="ECO:0000313" key="1">
    <source>
        <dbReference type="EMBL" id="GAH73212.1"/>
    </source>
</evidence>
<dbReference type="AlphaFoldDB" id="X1HUR5"/>
<dbReference type="EMBL" id="BARU01027345">
    <property type="protein sequence ID" value="GAH73212.1"/>
    <property type="molecule type" value="Genomic_DNA"/>
</dbReference>
<reference evidence="1" key="1">
    <citation type="journal article" date="2014" name="Front. Microbiol.">
        <title>High frequency of phylogenetically diverse reductive dehalogenase-homologous genes in deep subseafloor sedimentary metagenomes.</title>
        <authorList>
            <person name="Kawai M."/>
            <person name="Futagami T."/>
            <person name="Toyoda A."/>
            <person name="Takaki Y."/>
            <person name="Nishi S."/>
            <person name="Hori S."/>
            <person name="Arai W."/>
            <person name="Tsubouchi T."/>
            <person name="Morono Y."/>
            <person name="Uchiyama I."/>
            <person name="Ito T."/>
            <person name="Fujiyama A."/>
            <person name="Inagaki F."/>
            <person name="Takami H."/>
        </authorList>
    </citation>
    <scope>NUCLEOTIDE SEQUENCE</scope>
    <source>
        <strain evidence="1">Expedition CK06-06</strain>
    </source>
</reference>
<gene>
    <name evidence="1" type="ORF">S03H2_43785</name>
</gene>
<organism evidence="1">
    <name type="scientific">marine sediment metagenome</name>
    <dbReference type="NCBI Taxonomy" id="412755"/>
    <lineage>
        <taxon>unclassified sequences</taxon>
        <taxon>metagenomes</taxon>
        <taxon>ecological metagenomes</taxon>
    </lineage>
</organism>